<dbReference type="AlphaFoldDB" id="A0A8A3PBT3"/>
<evidence type="ECO:0000313" key="1">
    <source>
        <dbReference type="EMBL" id="QSZ32570.1"/>
    </source>
</evidence>
<evidence type="ECO:0000313" key="2">
    <source>
        <dbReference type="Proteomes" id="UP000672032"/>
    </source>
</evidence>
<dbReference type="EMBL" id="CP063407">
    <property type="protein sequence ID" value="QSZ32570.1"/>
    <property type="molecule type" value="Genomic_DNA"/>
</dbReference>
<accession>A0A8A3PBT3</accession>
<keyword evidence="2" id="KW-1185">Reference proteome</keyword>
<sequence length="129" mass="15240">MSIFHRKEFAYCEVAMTVEEHFQIKGLNHVTPQTFPMPDKNGKFQKRKRIRITWAERAALNAWVAMQIQAKFKLIDHRWRVENGIKPHELRPGAKYAAARDYWRLHAPHFVKPRKTIEWSQARGPVPAP</sequence>
<name>A0A8A3PBT3_9HELO</name>
<dbReference type="OrthoDB" id="3555698at2759"/>
<reference evidence="1" key="1">
    <citation type="submission" date="2020-10" db="EMBL/GenBank/DDBJ databases">
        <title>Genome Sequence of Monilinia vaccinii-corymbosi Sheds Light on Mummy Berry Disease Infection of Blueberry and Mating Type.</title>
        <authorList>
            <person name="Yow A.G."/>
            <person name="Zhang Y."/>
            <person name="Bansal K."/>
            <person name="Eacker S.M."/>
            <person name="Sullivan S."/>
            <person name="Liachko I."/>
            <person name="Cubeta M.A."/>
            <person name="Rollins J.A."/>
            <person name="Ashrafi H."/>
        </authorList>
    </citation>
    <scope>NUCLEOTIDE SEQUENCE</scope>
    <source>
        <strain evidence="1">RL-1</strain>
    </source>
</reference>
<organism evidence="1 2">
    <name type="scientific">Monilinia vaccinii-corymbosi</name>
    <dbReference type="NCBI Taxonomy" id="61207"/>
    <lineage>
        <taxon>Eukaryota</taxon>
        <taxon>Fungi</taxon>
        <taxon>Dikarya</taxon>
        <taxon>Ascomycota</taxon>
        <taxon>Pezizomycotina</taxon>
        <taxon>Leotiomycetes</taxon>
        <taxon>Helotiales</taxon>
        <taxon>Sclerotiniaceae</taxon>
        <taxon>Monilinia</taxon>
    </lineage>
</organism>
<proteinExistence type="predicted"/>
<protein>
    <submittedName>
        <fullName evidence="1">Uncharacterized protein</fullName>
    </submittedName>
</protein>
<gene>
    <name evidence="1" type="ORF">DSL72_002148</name>
</gene>
<dbReference type="Proteomes" id="UP000672032">
    <property type="component" value="Chromosome 3"/>
</dbReference>